<comment type="catalytic activity">
    <reaction evidence="1 7">
        <text>Thiol-dependent hydrolysis of ester, thioester, amide, peptide and isopeptide bonds formed by the C-terminal Gly of ubiquitin (a 76-residue protein attached to proteins as an intracellular targeting signal).</text>
        <dbReference type="EC" id="3.4.19.12"/>
    </reaction>
</comment>
<feature type="domain" description="USP" evidence="9">
    <location>
        <begin position="22"/>
        <end position="334"/>
    </location>
</feature>
<organism evidence="10 11">
    <name type="scientific">Actinidia rufa</name>
    <dbReference type="NCBI Taxonomy" id="165716"/>
    <lineage>
        <taxon>Eukaryota</taxon>
        <taxon>Viridiplantae</taxon>
        <taxon>Streptophyta</taxon>
        <taxon>Embryophyta</taxon>
        <taxon>Tracheophyta</taxon>
        <taxon>Spermatophyta</taxon>
        <taxon>Magnoliopsida</taxon>
        <taxon>eudicotyledons</taxon>
        <taxon>Gunneridae</taxon>
        <taxon>Pentapetalae</taxon>
        <taxon>asterids</taxon>
        <taxon>Ericales</taxon>
        <taxon>Actinidiaceae</taxon>
        <taxon>Actinidia</taxon>
    </lineage>
</organism>
<evidence type="ECO:0000313" key="11">
    <source>
        <dbReference type="Proteomes" id="UP000585474"/>
    </source>
</evidence>
<comment type="caution">
    <text evidence="10">The sequence shown here is derived from an EMBL/GenBank/DDBJ whole genome shotgun (WGS) entry which is preliminary data.</text>
</comment>
<dbReference type="PROSITE" id="PS00973">
    <property type="entry name" value="USP_2"/>
    <property type="match status" value="1"/>
</dbReference>
<dbReference type="AlphaFoldDB" id="A0A7J0G9X6"/>
<keyword evidence="3 7" id="KW-0645">Protease</keyword>
<dbReference type="InterPro" id="IPR001394">
    <property type="entry name" value="Peptidase_C19_UCH"/>
</dbReference>
<dbReference type="GO" id="GO:0006508">
    <property type="term" value="P:proteolysis"/>
    <property type="evidence" value="ECO:0007669"/>
    <property type="project" value="UniProtKB-KW"/>
</dbReference>
<gene>
    <name evidence="10" type="ORF">Acr_19g0005270</name>
</gene>
<dbReference type="OrthoDB" id="420187at2759"/>
<evidence type="ECO:0000256" key="8">
    <source>
        <dbReference type="SAM" id="MobiDB-lite"/>
    </source>
</evidence>
<feature type="compositionally biased region" description="Polar residues" evidence="8">
    <location>
        <begin position="349"/>
        <end position="364"/>
    </location>
</feature>
<dbReference type="GO" id="GO:0004843">
    <property type="term" value="F:cysteine-type deubiquitinase activity"/>
    <property type="evidence" value="ECO:0007669"/>
    <property type="project" value="UniProtKB-UniRule"/>
</dbReference>
<dbReference type="Pfam" id="PF00443">
    <property type="entry name" value="UCH"/>
    <property type="match status" value="1"/>
</dbReference>
<comment type="function">
    <text evidence="7">Recognizes and hydrolyzes the peptide bond at the C-terminal Gly of ubiquitin. Involved in the processing of poly-ubiquitin precursors as well as that of ubiquitinated proteins.</text>
</comment>
<reference evidence="10 11" key="1">
    <citation type="submission" date="2019-07" db="EMBL/GenBank/DDBJ databases">
        <title>De Novo Assembly of kiwifruit Actinidia rufa.</title>
        <authorList>
            <person name="Sugita-Konishi S."/>
            <person name="Sato K."/>
            <person name="Mori E."/>
            <person name="Abe Y."/>
            <person name="Kisaki G."/>
            <person name="Hamano K."/>
            <person name="Suezawa K."/>
            <person name="Otani M."/>
            <person name="Fukuda T."/>
            <person name="Manabe T."/>
            <person name="Gomi K."/>
            <person name="Tabuchi M."/>
            <person name="Akimitsu K."/>
            <person name="Kataoka I."/>
        </authorList>
    </citation>
    <scope>NUCLEOTIDE SEQUENCE [LARGE SCALE GENOMIC DNA]</scope>
    <source>
        <strain evidence="11">cv. Fuchu</strain>
    </source>
</reference>
<dbReference type="EMBL" id="BJWL01000019">
    <property type="protein sequence ID" value="GFZ07590.1"/>
    <property type="molecule type" value="Genomic_DNA"/>
</dbReference>
<protein>
    <recommendedName>
        <fullName evidence="7">Ubiquitin carboxyl-terminal hydrolase</fullName>
        <ecNumber evidence="7">3.4.19.12</ecNumber>
    </recommendedName>
</protein>
<dbReference type="InterPro" id="IPR050164">
    <property type="entry name" value="Peptidase_C19"/>
</dbReference>
<keyword evidence="4 7" id="KW-0833">Ubl conjugation pathway</keyword>
<keyword evidence="5 7" id="KW-0378">Hydrolase</keyword>
<accession>A0A7J0G9X6</accession>
<evidence type="ECO:0000313" key="10">
    <source>
        <dbReference type="EMBL" id="GFZ07590.1"/>
    </source>
</evidence>
<dbReference type="PANTHER" id="PTHR24006:SF758">
    <property type="entry name" value="UBIQUITIN CARBOXYL-TERMINAL HYDROLASE 36"/>
    <property type="match status" value="1"/>
</dbReference>
<sequence>MALQMSWQPNLLHQKRKHGPPLGLKNLGNSCYLNSVLQCLTYTPPLANFCLNHHHSSSCDYAAEPERKRDCAFCILEKRIARSLSSDLALDTPSKMNSCLRIFAEHFRFGRQEDAHEFLRYVIDACHNTCLRLKKLRRKGGGEGFGGGTVVKEIFGGALQSQVKCLSCGAESNKVDEIMDISLDVSHNSSLRESLQKFFQAEVLDGNNKYKCENCKKLVAARKQMSLLQAPNILVIQLKRFEGIFGGKIDKTIAFEEVLVLSNYMCKASQDAHPQYNLFGTIVHSGFSPDSGHYYAYIKDAMGRWYCCNDSFVKLSSLQEVLSEKVYILFFARTKQRPGPAKPALPSNGVKSQASNGSHTSKSATVDHPAKTVYTKQSVDNSFEKDNLTGSKNNKVPASAQANLSSFGNSGTKKFPATVDVKIVVNKSQSNGKNGDVKASISMEKGETKMSSINGNGVTKSKKVEGIDNGNIKAFPFANGNGKIKSAPANSVDTTAISEDNHGRNGVTTEEVASKHELKNGGVNGPSSISGSKRKLRDEDSGSLFAKDAHSQAKLVGFIESLGKEAYSVLRSMWKEEVYRYMCSRNKVYSREAGKMESDSNELNILLYDVSEPNCSGSASVAAGGSAVAGILQAHELSVNLVYVFLNKLYFESRGTSLFFCTLGVRGIDDEGPRVVVCCLKGKKLVADAKQNFVSQIPESLKENLIKRLKTFSQEKQHSGP</sequence>
<dbReference type="GO" id="GO:0005829">
    <property type="term" value="C:cytosol"/>
    <property type="evidence" value="ECO:0007669"/>
    <property type="project" value="TreeGrafter"/>
</dbReference>
<evidence type="ECO:0000256" key="3">
    <source>
        <dbReference type="ARBA" id="ARBA00022670"/>
    </source>
</evidence>
<feature type="region of interest" description="Disordered" evidence="8">
    <location>
        <begin position="495"/>
        <end position="536"/>
    </location>
</feature>
<feature type="region of interest" description="Disordered" evidence="8">
    <location>
        <begin position="337"/>
        <end position="396"/>
    </location>
</feature>
<evidence type="ECO:0000256" key="1">
    <source>
        <dbReference type="ARBA" id="ARBA00000707"/>
    </source>
</evidence>
<dbReference type="FunFam" id="3.90.70.10:FF:000118">
    <property type="entry name" value="Ubiquitin carboxyl-terminal hydrolase 25"/>
    <property type="match status" value="1"/>
</dbReference>
<name>A0A7J0G9X6_9ERIC</name>
<proteinExistence type="inferred from homology"/>
<keyword evidence="11" id="KW-1185">Reference proteome</keyword>
<dbReference type="PROSITE" id="PS50235">
    <property type="entry name" value="USP_3"/>
    <property type="match status" value="1"/>
</dbReference>
<dbReference type="InterPro" id="IPR028889">
    <property type="entry name" value="USP"/>
</dbReference>
<dbReference type="Proteomes" id="UP000585474">
    <property type="component" value="Unassembled WGS sequence"/>
</dbReference>
<dbReference type="InterPro" id="IPR038765">
    <property type="entry name" value="Papain-like_cys_pep_sf"/>
</dbReference>
<evidence type="ECO:0000259" key="9">
    <source>
        <dbReference type="PROSITE" id="PS50235"/>
    </source>
</evidence>
<dbReference type="InterPro" id="IPR018200">
    <property type="entry name" value="USP_CS"/>
</dbReference>
<dbReference type="GO" id="GO:0005634">
    <property type="term" value="C:nucleus"/>
    <property type="evidence" value="ECO:0007669"/>
    <property type="project" value="TreeGrafter"/>
</dbReference>
<dbReference type="CDD" id="cd02661">
    <property type="entry name" value="Peptidase_C19E"/>
    <property type="match status" value="1"/>
</dbReference>
<comment type="similarity">
    <text evidence="2 7">Belongs to the peptidase C19 family.</text>
</comment>
<dbReference type="GO" id="GO:0016579">
    <property type="term" value="P:protein deubiquitination"/>
    <property type="evidence" value="ECO:0007669"/>
    <property type="project" value="InterPro"/>
</dbReference>
<dbReference type="Gene3D" id="3.90.70.10">
    <property type="entry name" value="Cysteine proteinases"/>
    <property type="match status" value="1"/>
</dbReference>
<keyword evidence="6 7" id="KW-0788">Thiol protease</keyword>
<dbReference type="PROSITE" id="PS00972">
    <property type="entry name" value="USP_1"/>
    <property type="match status" value="1"/>
</dbReference>
<evidence type="ECO:0000256" key="4">
    <source>
        <dbReference type="ARBA" id="ARBA00022786"/>
    </source>
</evidence>
<dbReference type="PANTHER" id="PTHR24006">
    <property type="entry name" value="UBIQUITIN CARBOXYL-TERMINAL HYDROLASE"/>
    <property type="match status" value="1"/>
</dbReference>
<evidence type="ECO:0000256" key="6">
    <source>
        <dbReference type="ARBA" id="ARBA00022807"/>
    </source>
</evidence>
<evidence type="ECO:0000256" key="7">
    <source>
        <dbReference type="RuleBase" id="RU366025"/>
    </source>
</evidence>
<dbReference type="SUPFAM" id="SSF54001">
    <property type="entry name" value="Cysteine proteinases"/>
    <property type="match status" value="1"/>
</dbReference>
<evidence type="ECO:0000256" key="5">
    <source>
        <dbReference type="ARBA" id="ARBA00022801"/>
    </source>
</evidence>
<dbReference type="EC" id="3.4.19.12" evidence="7"/>
<evidence type="ECO:0000256" key="2">
    <source>
        <dbReference type="ARBA" id="ARBA00009085"/>
    </source>
</evidence>